<name>A0A2V1CZM8_9PLEO</name>
<reference evidence="1 2" key="1">
    <citation type="journal article" date="2018" name="Sci. Rep.">
        <title>Comparative genomics provides insights into the lifestyle and reveals functional heterogeneity of dark septate endophytic fungi.</title>
        <authorList>
            <person name="Knapp D.G."/>
            <person name="Nemeth J.B."/>
            <person name="Barry K."/>
            <person name="Hainaut M."/>
            <person name="Henrissat B."/>
            <person name="Johnson J."/>
            <person name="Kuo A."/>
            <person name="Lim J.H.P."/>
            <person name="Lipzen A."/>
            <person name="Nolan M."/>
            <person name="Ohm R.A."/>
            <person name="Tamas L."/>
            <person name="Grigoriev I.V."/>
            <person name="Spatafora J.W."/>
            <person name="Nagy L.G."/>
            <person name="Kovacs G.M."/>
        </authorList>
    </citation>
    <scope>NUCLEOTIDE SEQUENCE [LARGE SCALE GENOMIC DNA]</scope>
    <source>
        <strain evidence="1 2">DSE2036</strain>
    </source>
</reference>
<gene>
    <name evidence="1" type="ORF">DM02DRAFT_664201</name>
</gene>
<proteinExistence type="predicted"/>
<evidence type="ECO:0000313" key="2">
    <source>
        <dbReference type="Proteomes" id="UP000244855"/>
    </source>
</evidence>
<sequence length="76" mass="8672">MAARLGTIVPQDAMKLIDEIEKEDQHIDRFISRYPIDLMKAAESDNARSPEGWKEDSVKLFTTLHDDDDGDANKPR</sequence>
<dbReference type="EMBL" id="KZ805915">
    <property type="protein sequence ID" value="PVH91247.1"/>
    <property type="molecule type" value="Genomic_DNA"/>
</dbReference>
<dbReference type="Proteomes" id="UP000244855">
    <property type="component" value="Unassembled WGS sequence"/>
</dbReference>
<evidence type="ECO:0000313" key="1">
    <source>
        <dbReference type="EMBL" id="PVH91247.1"/>
    </source>
</evidence>
<protein>
    <submittedName>
        <fullName evidence="1">Uncharacterized protein</fullName>
    </submittedName>
</protein>
<dbReference type="AlphaFoldDB" id="A0A2V1CZM8"/>
<organism evidence="1 2">
    <name type="scientific">Periconia macrospinosa</name>
    <dbReference type="NCBI Taxonomy" id="97972"/>
    <lineage>
        <taxon>Eukaryota</taxon>
        <taxon>Fungi</taxon>
        <taxon>Dikarya</taxon>
        <taxon>Ascomycota</taxon>
        <taxon>Pezizomycotina</taxon>
        <taxon>Dothideomycetes</taxon>
        <taxon>Pleosporomycetidae</taxon>
        <taxon>Pleosporales</taxon>
        <taxon>Massarineae</taxon>
        <taxon>Periconiaceae</taxon>
        <taxon>Periconia</taxon>
    </lineage>
</organism>
<accession>A0A2V1CZM8</accession>
<keyword evidence="2" id="KW-1185">Reference proteome</keyword>